<name>A0ABP8VA85_9GAMM</name>
<dbReference type="RefSeq" id="WP_345199032.1">
    <property type="nucleotide sequence ID" value="NZ_BAABFL010000476.1"/>
</dbReference>
<accession>A0ABP8VA85</accession>
<organism evidence="3 4">
    <name type="scientific">Kistimonas scapharcae</name>
    <dbReference type="NCBI Taxonomy" id="1036133"/>
    <lineage>
        <taxon>Bacteria</taxon>
        <taxon>Pseudomonadati</taxon>
        <taxon>Pseudomonadota</taxon>
        <taxon>Gammaproteobacteria</taxon>
        <taxon>Oceanospirillales</taxon>
        <taxon>Endozoicomonadaceae</taxon>
        <taxon>Kistimonas</taxon>
    </lineage>
</organism>
<dbReference type="Gene3D" id="3.40.50.11350">
    <property type="match status" value="1"/>
</dbReference>
<gene>
    <name evidence="3" type="ORF">GCM10023116_47470</name>
</gene>
<dbReference type="InterPro" id="IPR002516">
    <property type="entry name" value="Glyco_trans_11"/>
</dbReference>
<sequence>MIIAKPVGGLANQMGVYAAAKALATHHNVPLKVDVSECSEGTLTEFRLKHLNIKTEIATQHEIDAVVGLTGYPLVNSIKKKLKKKFKLNTWGEYKEYSLTFDPEFFNLPAKQYLRGNFPSIVYYESIKKVLQEEFTVKSLGTDKTRHWEERIRNTRDSVCLHIRRGDYTDPKVQAYHGLLDLSYYEKSISHMSNVLLSPELFVFSDEIEWVKEHLKTDLPIHYVDCHSPYDGHLDFHLMQQCHHFIIANSGFSRWPAYLSNYPEKIVCMPQVWCVDDEFSDRDIAPADWIRI</sequence>
<keyword evidence="1" id="KW-0328">Glycosyltransferase</keyword>
<dbReference type="Pfam" id="PF01531">
    <property type="entry name" value="Glyco_transf_11"/>
    <property type="match status" value="1"/>
</dbReference>
<proteinExistence type="predicted"/>
<keyword evidence="2" id="KW-0808">Transferase</keyword>
<dbReference type="Proteomes" id="UP001500604">
    <property type="component" value="Unassembled WGS sequence"/>
</dbReference>
<evidence type="ECO:0000256" key="1">
    <source>
        <dbReference type="ARBA" id="ARBA00022676"/>
    </source>
</evidence>
<dbReference type="CDD" id="cd11301">
    <property type="entry name" value="Fut1_Fut2_like"/>
    <property type="match status" value="1"/>
</dbReference>
<dbReference type="EMBL" id="BAABFL010000476">
    <property type="protein sequence ID" value="GAA4652463.1"/>
    <property type="molecule type" value="Genomic_DNA"/>
</dbReference>
<reference evidence="4" key="1">
    <citation type="journal article" date="2019" name="Int. J. Syst. Evol. Microbiol.">
        <title>The Global Catalogue of Microorganisms (GCM) 10K type strain sequencing project: providing services to taxonomists for standard genome sequencing and annotation.</title>
        <authorList>
            <consortium name="The Broad Institute Genomics Platform"/>
            <consortium name="The Broad Institute Genome Sequencing Center for Infectious Disease"/>
            <person name="Wu L."/>
            <person name="Ma J."/>
        </authorList>
    </citation>
    <scope>NUCLEOTIDE SEQUENCE [LARGE SCALE GENOMIC DNA]</scope>
    <source>
        <strain evidence="4">JCM 17805</strain>
    </source>
</reference>
<dbReference type="PANTHER" id="PTHR11927">
    <property type="entry name" value="GALACTOSIDE 2-L-FUCOSYLTRANSFERASE"/>
    <property type="match status" value="1"/>
</dbReference>
<protein>
    <submittedName>
        <fullName evidence="3">Alpha-1,2-fucosyltransferase</fullName>
    </submittedName>
</protein>
<evidence type="ECO:0000313" key="3">
    <source>
        <dbReference type="EMBL" id="GAA4652463.1"/>
    </source>
</evidence>
<evidence type="ECO:0000256" key="2">
    <source>
        <dbReference type="ARBA" id="ARBA00022679"/>
    </source>
</evidence>
<keyword evidence="4" id="KW-1185">Reference proteome</keyword>
<dbReference type="PANTHER" id="PTHR11927:SF9">
    <property type="entry name" value="L-FUCOSYLTRANSFERASE"/>
    <property type="match status" value="1"/>
</dbReference>
<comment type="caution">
    <text evidence="3">The sequence shown here is derived from an EMBL/GenBank/DDBJ whole genome shotgun (WGS) entry which is preliminary data.</text>
</comment>
<evidence type="ECO:0000313" key="4">
    <source>
        <dbReference type="Proteomes" id="UP001500604"/>
    </source>
</evidence>